<dbReference type="CDD" id="cd00009">
    <property type="entry name" value="AAA"/>
    <property type="match status" value="1"/>
</dbReference>
<dbReference type="Proteomes" id="UP000244896">
    <property type="component" value="Chromosome"/>
</dbReference>
<dbReference type="InterPro" id="IPR050764">
    <property type="entry name" value="CbbQ/NirQ/NorQ/GpvN"/>
</dbReference>
<dbReference type="PANTHER" id="PTHR42759">
    <property type="entry name" value="MOXR FAMILY PROTEIN"/>
    <property type="match status" value="1"/>
</dbReference>
<dbReference type="InterPro" id="IPR027417">
    <property type="entry name" value="P-loop_NTPase"/>
</dbReference>
<dbReference type="Pfam" id="PF17863">
    <property type="entry name" value="AAA_lid_2"/>
    <property type="match status" value="1"/>
</dbReference>
<dbReference type="EMBL" id="CP023004">
    <property type="protein sequence ID" value="AWI09970.1"/>
    <property type="molecule type" value="Genomic_DNA"/>
</dbReference>
<dbReference type="AlphaFoldDB" id="A0A2U8E579"/>
<sequence>MNPTIESFTEKLTAARAEVAKVVIGQQEAVELSLITLLSRQHALIEGVPGVAKTLLVRTLAHVLGVPSGRVQFTPDLMPSDITGTNVFNLQTNSFTLIRGPVFTSFLLADEINRAPAKTQAALLQAMQERVVSIDRETYALDENFTVFATQNPADSEGTYPLPEAQKDRFMLKIKMEPPARDEELSLARRMVGNNTPEGALAAGEVRAVLGAGELASMRAALDTVTLREELTSYVVDLVRATRSHESMLVGAGPRATQALLLGSRARAALDGRDYVTPDDVRGLASAVLGHRLILRPEFEIEGLTIDEVLSRILEQVAVPR</sequence>
<gene>
    <name evidence="2" type="ORF">CKA38_12570</name>
</gene>
<dbReference type="Gene3D" id="1.10.8.80">
    <property type="entry name" value="Magnesium chelatase subunit I, C-Terminal domain"/>
    <property type="match status" value="1"/>
</dbReference>
<reference evidence="2 3" key="1">
    <citation type="journal article" date="2018" name="Syst. Appl. Microbiol.">
        <title>Ereboglobus luteus gen. nov. sp. nov. from cockroach guts, and new insights into the oxygen relationship of the genera Opitutus and Didymococcus (Verrucomicrobia: Opitutaceae).</title>
        <authorList>
            <person name="Tegtmeier D."/>
            <person name="Belitz A."/>
            <person name="Radek R."/>
            <person name="Heimerl T."/>
            <person name="Brune A."/>
        </authorList>
    </citation>
    <scope>NUCLEOTIDE SEQUENCE [LARGE SCALE GENOMIC DNA]</scope>
    <source>
        <strain evidence="2 3">Ho45</strain>
    </source>
</reference>
<dbReference type="Gene3D" id="3.40.50.300">
    <property type="entry name" value="P-loop containing nucleotide triphosphate hydrolases"/>
    <property type="match status" value="1"/>
</dbReference>
<dbReference type="InterPro" id="IPR003593">
    <property type="entry name" value="AAA+_ATPase"/>
</dbReference>
<dbReference type="RefSeq" id="WP_108825785.1">
    <property type="nucleotide sequence ID" value="NZ_CP023004.1"/>
</dbReference>
<keyword evidence="3" id="KW-1185">Reference proteome</keyword>
<dbReference type="PIRSF" id="PIRSF002849">
    <property type="entry name" value="AAA_ATPase_chaperone_MoxR_prd"/>
    <property type="match status" value="1"/>
</dbReference>
<organism evidence="2 3">
    <name type="scientific">Ereboglobus luteus</name>
    <dbReference type="NCBI Taxonomy" id="1796921"/>
    <lineage>
        <taxon>Bacteria</taxon>
        <taxon>Pseudomonadati</taxon>
        <taxon>Verrucomicrobiota</taxon>
        <taxon>Opitutia</taxon>
        <taxon>Opitutales</taxon>
        <taxon>Opitutaceae</taxon>
        <taxon>Ereboglobus</taxon>
    </lineage>
</organism>
<dbReference type="Pfam" id="PF07726">
    <property type="entry name" value="AAA_3"/>
    <property type="match status" value="1"/>
</dbReference>
<dbReference type="GO" id="GO:0005524">
    <property type="term" value="F:ATP binding"/>
    <property type="evidence" value="ECO:0007669"/>
    <property type="project" value="InterPro"/>
</dbReference>
<protein>
    <submittedName>
        <fullName evidence="2">Magnesium chelatase</fullName>
    </submittedName>
</protein>
<dbReference type="GO" id="GO:0016887">
    <property type="term" value="F:ATP hydrolysis activity"/>
    <property type="evidence" value="ECO:0007669"/>
    <property type="project" value="InterPro"/>
</dbReference>
<evidence type="ECO:0000313" key="3">
    <source>
        <dbReference type="Proteomes" id="UP000244896"/>
    </source>
</evidence>
<name>A0A2U8E579_9BACT</name>
<dbReference type="SUPFAM" id="SSF52540">
    <property type="entry name" value="P-loop containing nucleoside triphosphate hydrolases"/>
    <property type="match status" value="1"/>
</dbReference>
<dbReference type="KEGG" id="elut:CKA38_12570"/>
<dbReference type="SMART" id="SM00382">
    <property type="entry name" value="AAA"/>
    <property type="match status" value="1"/>
</dbReference>
<feature type="domain" description="AAA+ ATPase" evidence="1">
    <location>
        <begin position="39"/>
        <end position="180"/>
    </location>
</feature>
<dbReference type="InterPro" id="IPR041628">
    <property type="entry name" value="ChlI/MoxR_AAA_lid"/>
</dbReference>
<dbReference type="OrthoDB" id="9808397at2"/>
<evidence type="ECO:0000259" key="1">
    <source>
        <dbReference type="SMART" id="SM00382"/>
    </source>
</evidence>
<dbReference type="PANTHER" id="PTHR42759:SF1">
    <property type="entry name" value="MAGNESIUM-CHELATASE SUBUNIT CHLD"/>
    <property type="match status" value="1"/>
</dbReference>
<evidence type="ECO:0000313" key="2">
    <source>
        <dbReference type="EMBL" id="AWI09970.1"/>
    </source>
</evidence>
<dbReference type="InterPro" id="IPR011703">
    <property type="entry name" value="ATPase_AAA-3"/>
</dbReference>
<accession>A0A2U8E579</accession>
<proteinExistence type="predicted"/>